<dbReference type="Gene3D" id="3.80.10.10">
    <property type="entry name" value="Ribonuclease Inhibitor"/>
    <property type="match status" value="1"/>
</dbReference>
<reference evidence="1 2" key="1">
    <citation type="submission" date="2024-04" db="EMBL/GenBank/DDBJ databases">
        <authorList>
            <person name="Waldvogel A.-M."/>
            <person name="Schoenle A."/>
        </authorList>
    </citation>
    <scope>NUCLEOTIDE SEQUENCE [LARGE SCALE GENOMIC DNA]</scope>
</reference>
<dbReference type="SUPFAM" id="SSF52058">
    <property type="entry name" value="L domain-like"/>
    <property type="match status" value="1"/>
</dbReference>
<name>A0AAV2JFV1_KNICA</name>
<organism evidence="1 2">
    <name type="scientific">Knipowitschia caucasica</name>
    <name type="common">Caucasian dwarf goby</name>
    <name type="synonym">Pomatoschistus caucasicus</name>
    <dbReference type="NCBI Taxonomy" id="637954"/>
    <lineage>
        <taxon>Eukaryota</taxon>
        <taxon>Metazoa</taxon>
        <taxon>Chordata</taxon>
        <taxon>Craniata</taxon>
        <taxon>Vertebrata</taxon>
        <taxon>Euteleostomi</taxon>
        <taxon>Actinopterygii</taxon>
        <taxon>Neopterygii</taxon>
        <taxon>Teleostei</taxon>
        <taxon>Neoteleostei</taxon>
        <taxon>Acanthomorphata</taxon>
        <taxon>Gobiaria</taxon>
        <taxon>Gobiiformes</taxon>
        <taxon>Gobioidei</taxon>
        <taxon>Gobiidae</taxon>
        <taxon>Gobiinae</taxon>
        <taxon>Knipowitschia</taxon>
    </lineage>
</organism>
<dbReference type="InterPro" id="IPR032675">
    <property type="entry name" value="LRR_dom_sf"/>
</dbReference>
<proteinExistence type="predicted"/>
<evidence type="ECO:0000313" key="2">
    <source>
        <dbReference type="Proteomes" id="UP001497482"/>
    </source>
</evidence>
<protein>
    <submittedName>
        <fullName evidence="1">Uncharacterized protein</fullName>
    </submittedName>
</protein>
<keyword evidence="2" id="KW-1185">Reference proteome</keyword>
<sequence>MFLVRKSTALYIQRTNGEEWTVTSCAGLCKYAVIFSLNMDPGRLLFLMLRLYGPWLCYGQVSVIVPCEMSQATAQCSFKNLKEVPVLPNYTENLYLDFNNISELHSASLRGLRLLERVDLGAQRRPLVIRNNAFLCNSCEFAIT</sequence>
<accession>A0AAV2JFV1</accession>
<dbReference type="EMBL" id="OZ035834">
    <property type="protein sequence ID" value="CAL1576568.1"/>
    <property type="molecule type" value="Genomic_DNA"/>
</dbReference>
<dbReference type="Proteomes" id="UP001497482">
    <property type="component" value="Chromosome 12"/>
</dbReference>
<dbReference type="AlphaFoldDB" id="A0AAV2JFV1"/>
<evidence type="ECO:0000313" key="1">
    <source>
        <dbReference type="EMBL" id="CAL1576568.1"/>
    </source>
</evidence>
<gene>
    <name evidence="1" type="ORF">KC01_LOCUS7994</name>
</gene>